<dbReference type="Proteomes" id="UP000323129">
    <property type="component" value="Unassembled WGS sequence"/>
</dbReference>
<dbReference type="RefSeq" id="WP_115544851.1">
    <property type="nucleotide sequence ID" value="NZ_NMUR01000037.1"/>
</dbReference>
<accession>A0ABY3MHA9</accession>
<comment type="caution">
    <text evidence="1">The sequence shown here is derived from an EMBL/GenBank/DDBJ whole genome shotgun (WGS) entry which is preliminary data.</text>
</comment>
<evidence type="ECO:0000313" key="1">
    <source>
        <dbReference type="EMBL" id="TYD41305.1"/>
    </source>
</evidence>
<name>A0ABY3MHA9_AERVE</name>
<gene>
    <name evidence="1" type="ORF">CJF24_18640</name>
</gene>
<protein>
    <submittedName>
        <fullName evidence="1">Uncharacterized protein</fullName>
    </submittedName>
</protein>
<sequence length="84" mass="9678">MEIAPNFTAEQWKKLDLDGKEHDWQTAIDVLNNRLSARYIEPVDTLIKAEQQLKASERRFGFTILAVDLLLMETIQAFKEGLNS</sequence>
<dbReference type="EMBL" id="NQMC01000072">
    <property type="protein sequence ID" value="TYD41305.1"/>
    <property type="molecule type" value="Genomic_DNA"/>
</dbReference>
<organism evidence="1 2">
    <name type="scientific">Aeromonas veronii</name>
    <dbReference type="NCBI Taxonomy" id="654"/>
    <lineage>
        <taxon>Bacteria</taxon>
        <taxon>Pseudomonadati</taxon>
        <taxon>Pseudomonadota</taxon>
        <taxon>Gammaproteobacteria</taxon>
        <taxon>Aeromonadales</taxon>
        <taxon>Aeromonadaceae</taxon>
        <taxon>Aeromonas</taxon>
    </lineage>
</organism>
<keyword evidence="2" id="KW-1185">Reference proteome</keyword>
<evidence type="ECO:0000313" key="2">
    <source>
        <dbReference type="Proteomes" id="UP000323129"/>
    </source>
</evidence>
<proteinExistence type="predicted"/>
<reference evidence="1 2" key="1">
    <citation type="submission" date="2017-08" db="EMBL/GenBank/DDBJ databases">
        <title>Aeromonas veronii bv sobria strain NS22 whole genome sequencing.</title>
        <authorList>
            <person name="Katharios P."/>
            <person name="Ha V.Q."/>
            <person name="Smyrli M."/>
        </authorList>
    </citation>
    <scope>NUCLEOTIDE SEQUENCE [LARGE SCALE GENOMIC DNA]</scope>
    <source>
        <strain evidence="1 2">NS22</strain>
    </source>
</reference>